<organism evidence="1 2">
    <name type="scientific">Caulobacter segnis</name>
    <dbReference type="NCBI Taxonomy" id="88688"/>
    <lineage>
        <taxon>Bacteria</taxon>
        <taxon>Pseudomonadati</taxon>
        <taxon>Pseudomonadota</taxon>
        <taxon>Alphaproteobacteria</taxon>
        <taxon>Caulobacterales</taxon>
        <taxon>Caulobacteraceae</taxon>
        <taxon>Caulobacter</taxon>
    </lineage>
</organism>
<sequence length="216" mass="22880">MQPPCFIAFTGVDRLDLLPGMQRLSDRYPIEWGVLVDPAQEDKALFPDAPTRAALLASRELRWAAHVCGAAARTIVADPMTAPLAPAGVQRVQVNHGFQGSDAAQVAATRAYGRRLGVRTVLQSQGDFPAEAGVDWLFDVSFGTGVRPDRWPAPPAADGPFGGYSGGIAPDTVGDILARIAAPAGALYWIDMESGVRTDGVFDLAKCEAVCRAVYG</sequence>
<proteinExistence type="predicted"/>
<gene>
    <name evidence="1" type="ORF">MZV50_18650</name>
</gene>
<protein>
    <submittedName>
        <fullName evidence="1">Phosphoribosylanthranilate isomerase</fullName>
    </submittedName>
</protein>
<keyword evidence="1" id="KW-0413">Isomerase</keyword>
<dbReference type="GO" id="GO:0016853">
    <property type="term" value="F:isomerase activity"/>
    <property type="evidence" value="ECO:0007669"/>
    <property type="project" value="UniProtKB-KW"/>
</dbReference>
<reference evidence="1 2" key="1">
    <citation type="submission" date="2022-04" db="EMBL/GenBank/DDBJ databases">
        <title>Genome sequence of soybean root-associated Caulobacter segnis RL271.</title>
        <authorList>
            <person name="Longley R."/>
            <person name="Bonito G."/>
            <person name="Trigodet F."/>
            <person name="Crosson S."/>
            <person name="Fiebig A."/>
        </authorList>
    </citation>
    <scope>NUCLEOTIDE SEQUENCE [LARGE SCALE GENOMIC DNA]</scope>
    <source>
        <strain evidence="1 2">RL271</strain>
    </source>
</reference>
<dbReference type="SUPFAM" id="SSF51366">
    <property type="entry name" value="Ribulose-phoshate binding barrel"/>
    <property type="match status" value="1"/>
</dbReference>
<dbReference type="InterPro" id="IPR011060">
    <property type="entry name" value="RibuloseP-bd_barrel"/>
</dbReference>
<dbReference type="Proteomes" id="UP001057520">
    <property type="component" value="Chromosome"/>
</dbReference>
<name>A0ABY4ZPQ4_9CAUL</name>
<evidence type="ECO:0000313" key="2">
    <source>
        <dbReference type="Proteomes" id="UP001057520"/>
    </source>
</evidence>
<dbReference type="EMBL" id="CP096040">
    <property type="protein sequence ID" value="USQ94586.1"/>
    <property type="molecule type" value="Genomic_DNA"/>
</dbReference>
<evidence type="ECO:0000313" key="1">
    <source>
        <dbReference type="EMBL" id="USQ94586.1"/>
    </source>
</evidence>
<keyword evidence="2" id="KW-1185">Reference proteome</keyword>
<accession>A0ABY4ZPQ4</accession>